<feature type="transmembrane region" description="Helical" evidence="6">
    <location>
        <begin position="456"/>
        <end position="476"/>
    </location>
</feature>
<dbReference type="EMBL" id="NIBG01000028">
    <property type="protein sequence ID" value="PAB57145.1"/>
    <property type="molecule type" value="Genomic_DNA"/>
</dbReference>
<gene>
    <name evidence="7" type="ORF">CCE28_19640</name>
</gene>
<dbReference type="GO" id="GO:0005886">
    <property type="term" value="C:plasma membrane"/>
    <property type="evidence" value="ECO:0007669"/>
    <property type="project" value="UniProtKB-SubCell"/>
</dbReference>
<accession>A0A267ME47</accession>
<evidence type="ECO:0000256" key="5">
    <source>
        <dbReference type="ARBA" id="ARBA00023136"/>
    </source>
</evidence>
<organism evidence="7 8">
    <name type="scientific">Anaeromicrobium sediminis</name>
    <dbReference type="NCBI Taxonomy" id="1478221"/>
    <lineage>
        <taxon>Bacteria</taxon>
        <taxon>Bacillati</taxon>
        <taxon>Bacillota</taxon>
        <taxon>Clostridia</taxon>
        <taxon>Peptostreptococcales</taxon>
        <taxon>Thermotaleaceae</taxon>
        <taxon>Anaeromicrobium</taxon>
    </lineage>
</organism>
<feature type="transmembrane region" description="Helical" evidence="6">
    <location>
        <begin position="156"/>
        <end position="184"/>
    </location>
</feature>
<keyword evidence="4 6" id="KW-1133">Transmembrane helix</keyword>
<feature type="transmembrane region" description="Helical" evidence="6">
    <location>
        <begin position="130"/>
        <end position="150"/>
    </location>
</feature>
<dbReference type="Pfam" id="PF03606">
    <property type="entry name" value="DcuC"/>
    <property type="match status" value="1"/>
</dbReference>
<keyword evidence="8" id="KW-1185">Reference proteome</keyword>
<evidence type="ECO:0000256" key="6">
    <source>
        <dbReference type="SAM" id="Phobius"/>
    </source>
</evidence>
<feature type="transmembrane region" description="Helical" evidence="6">
    <location>
        <begin position="21"/>
        <end position="44"/>
    </location>
</feature>
<sequence length="479" mass="51203">MIDNSLNKNESMNKKKSAFRFKMPSTAALLFIMILVVTIGTYIIPAGEFQRVVDEGTNRTIVVAGTYEKVEQSPVGIQRMLSSVYRGLTSASDIIAFIFVVGGSFGLVSASGAINAALGNLIKTFSGRESALIAILMTSFAICGATFGMAEEALPFVAILVTASLALGFDEVVGVAMVVVGIYCGYSAGPLNPFNTGIAQGIAELPLFSGLGLRMVLMAGGLLIAVHHTIRYAKKVKESGVTQLDENAILELSKRKEELNIEMTNRHKLILFVLACTIGILVYGVLKFGWYFAEISALFLGMALLVGLISYGKNFEEICSTFLKGAGEMTSAAIFVGLSRAILVVTQDGKIMDTIVNALSIPLSNLNSIFAAWGMYIAQGFINFIIPSSTGQAVVVMPIMSSLSDLTGVTRQVAVLAFEAGDGYWNMITPTHPVVMASIGLAGISFSKWFKFALGLVAKWTVWILTILAVAVTINWGPF</sequence>
<feature type="transmembrane region" description="Helical" evidence="6">
    <location>
        <begin position="384"/>
        <end position="403"/>
    </location>
</feature>
<feature type="transmembrane region" description="Helical" evidence="6">
    <location>
        <begin position="292"/>
        <end position="311"/>
    </location>
</feature>
<feature type="transmembrane region" description="Helical" evidence="6">
    <location>
        <begin position="94"/>
        <end position="118"/>
    </location>
</feature>
<feature type="transmembrane region" description="Helical" evidence="6">
    <location>
        <begin position="355"/>
        <end position="377"/>
    </location>
</feature>
<keyword evidence="5 6" id="KW-0472">Membrane</keyword>
<name>A0A267ME47_9FIRM</name>
<keyword evidence="2" id="KW-1003">Cell membrane</keyword>
<dbReference type="InterPro" id="IPR018385">
    <property type="entry name" value="C4_dicarb_anaerob_car-like"/>
</dbReference>
<dbReference type="PANTHER" id="PTHR43652:SF2">
    <property type="entry name" value="BASIC AMINO ACID ANTIPORTER YFCC-RELATED"/>
    <property type="match status" value="1"/>
</dbReference>
<evidence type="ECO:0000256" key="3">
    <source>
        <dbReference type="ARBA" id="ARBA00022692"/>
    </source>
</evidence>
<dbReference type="AlphaFoldDB" id="A0A267ME47"/>
<evidence type="ECO:0000256" key="2">
    <source>
        <dbReference type="ARBA" id="ARBA00022475"/>
    </source>
</evidence>
<evidence type="ECO:0008006" key="9">
    <source>
        <dbReference type="Google" id="ProtNLM"/>
    </source>
</evidence>
<reference evidence="7 8" key="1">
    <citation type="submission" date="2017-06" db="EMBL/GenBank/DDBJ databases">
        <title>Draft genome sequence of anaerobic fermentative bacterium Anaeromicrobium sediminis DY2726D isolated from West Pacific Ocean sediments.</title>
        <authorList>
            <person name="Zeng X."/>
        </authorList>
    </citation>
    <scope>NUCLEOTIDE SEQUENCE [LARGE SCALE GENOMIC DNA]</scope>
    <source>
        <strain evidence="7 8">DY2726D</strain>
    </source>
</reference>
<comment type="caution">
    <text evidence="7">The sequence shown here is derived from an EMBL/GenBank/DDBJ whole genome shotgun (WGS) entry which is preliminary data.</text>
</comment>
<evidence type="ECO:0000313" key="8">
    <source>
        <dbReference type="Proteomes" id="UP000216024"/>
    </source>
</evidence>
<keyword evidence="3 6" id="KW-0812">Transmembrane</keyword>
<feature type="transmembrane region" description="Helical" evidence="6">
    <location>
        <begin position="423"/>
        <end position="444"/>
    </location>
</feature>
<dbReference type="OrthoDB" id="255482at2"/>
<comment type="subcellular location">
    <subcellularLocation>
        <location evidence="1">Cell membrane</location>
        <topology evidence="1">Multi-pass membrane protein</topology>
    </subcellularLocation>
</comment>
<protein>
    <recommendedName>
        <fullName evidence="9">C4-dicarboxylate ABC transporter permease</fullName>
    </recommendedName>
</protein>
<dbReference type="InterPro" id="IPR051679">
    <property type="entry name" value="DASS-Related_Transporters"/>
</dbReference>
<feature type="transmembrane region" description="Helical" evidence="6">
    <location>
        <begin position="269"/>
        <end position="286"/>
    </location>
</feature>
<feature type="transmembrane region" description="Helical" evidence="6">
    <location>
        <begin position="323"/>
        <end position="343"/>
    </location>
</feature>
<dbReference type="PANTHER" id="PTHR43652">
    <property type="entry name" value="BASIC AMINO ACID ANTIPORTER YFCC-RELATED"/>
    <property type="match status" value="1"/>
</dbReference>
<evidence type="ECO:0000256" key="4">
    <source>
        <dbReference type="ARBA" id="ARBA00022989"/>
    </source>
</evidence>
<evidence type="ECO:0000313" key="7">
    <source>
        <dbReference type="EMBL" id="PAB57145.1"/>
    </source>
</evidence>
<dbReference type="Proteomes" id="UP000216024">
    <property type="component" value="Unassembled WGS sequence"/>
</dbReference>
<evidence type="ECO:0000256" key="1">
    <source>
        <dbReference type="ARBA" id="ARBA00004651"/>
    </source>
</evidence>
<proteinExistence type="predicted"/>